<evidence type="ECO:0000313" key="5">
    <source>
        <dbReference type="Proteomes" id="UP000318521"/>
    </source>
</evidence>
<dbReference type="PANTHER" id="PTHR43877">
    <property type="entry name" value="AMINOALKYLPHOSPHONATE N-ACETYLTRANSFERASE-RELATED-RELATED"/>
    <property type="match status" value="1"/>
</dbReference>
<keyword evidence="5" id="KW-1185">Reference proteome</keyword>
<evidence type="ECO:0000256" key="2">
    <source>
        <dbReference type="ARBA" id="ARBA00023315"/>
    </source>
</evidence>
<dbReference type="Pfam" id="PF00583">
    <property type="entry name" value="Acetyltransf_1"/>
    <property type="match status" value="1"/>
</dbReference>
<evidence type="ECO:0000313" key="4">
    <source>
        <dbReference type="EMBL" id="TSB47804.1"/>
    </source>
</evidence>
<dbReference type="Proteomes" id="UP000318521">
    <property type="component" value="Unassembled WGS sequence"/>
</dbReference>
<protein>
    <submittedName>
        <fullName evidence="4">GNAT family N-acetyltransferase</fullName>
    </submittedName>
</protein>
<evidence type="ECO:0000256" key="1">
    <source>
        <dbReference type="ARBA" id="ARBA00022679"/>
    </source>
</evidence>
<dbReference type="AlphaFoldDB" id="A0A554A276"/>
<dbReference type="PROSITE" id="PS51186">
    <property type="entry name" value="GNAT"/>
    <property type="match status" value="1"/>
</dbReference>
<comment type="caution">
    <text evidence="4">The sequence shown here is derived from an EMBL/GenBank/DDBJ whole genome shotgun (WGS) entry which is preliminary data.</text>
</comment>
<dbReference type="InterPro" id="IPR000182">
    <property type="entry name" value="GNAT_dom"/>
</dbReference>
<keyword evidence="1 4" id="KW-0808">Transferase</keyword>
<accession>A0A554A276</accession>
<sequence length="163" mass="18964">MSSYSSYEERRSRMNIRKFKEADRHQVLDLAKRFNHVEYMEFRDNRIMSEKQMDLAYQAVTNNTDNIYVADDSGHILGYIELTIQKDYFTERKQAYISAIAVSVQGEGKGIGKALMKQAELWASNLGLSELILDVFVANERAVKMYEHLGYHKEIVKMVKQNP</sequence>
<gene>
    <name evidence="4" type="ORF">FN960_04620</name>
</gene>
<dbReference type="GO" id="GO:0016747">
    <property type="term" value="F:acyltransferase activity, transferring groups other than amino-acyl groups"/>
    <property type="evidence" value="ECO:0007669"/>
    <property type="project" value="InterPro"/>
</dbReference>
<proteinExistence type="predicted"/>
<dbReference type="InterPro" id="IPR016181">
    <property type="entry name" value="Acyl_CoA_acyltransferase"/>
</dbReference>
<name>A0A554A276_9BACI</name>
<dbReference type="SUPFAM" id="SSF55729">
    <property type="entry name" value="Acyl-CoA N-acyltransferases (Nat)"/>
    <property type="match status" value="1"/>
</dbReference>
<feature type="domain" description="N-acetyltransferase" evidence="3">
    <location>
        <begin position="14"/>
        <end position="163"/>
    </location>
</feature>
<evidence type="ECO:0000259" key="3">
    <source>
        <dbReference type="PROSITE" id="PS51186"/>
    </source>
</evidence>
<reference evidence="4 5" key="1">
    <citation type="submission" date="2019-07" db="EMBL/GenBank/DDBJ databases">
        <authorList>
            <person name="Park Y.J."/>
            <person name="Jeong S.E."/>
            <person name="Jung H.S."/>
        </authorList>
    </citation>
    <scope>NUCLEOTIDE SEQUENCE [LARGE SCALE GENOMIC DNA]</scope>
    <source>
        <strain evidence="5">P16(2019)</strain>
    </source>
</reference>
<dbReference type="CDD" id="cd04301">
    <property type="entry name" value="NAT_SF"/>
    <property type="match status" value="1"/>
</dbReference>
<dbReference type="InterPro" id="IPR050832">
    <property type="entry name" value="Bact_Acetyltransf"/>
</dbReference>
<dbReference type="EMBL" id="VLXZ01000002">
    <property type="protein sequence ID" value="TSB47804.1"/>
    <property type="molecule type" value="Genomic_DNA"/>
</dbReference>
<keyword evidence="2" id="KW-0012">Acyltransferase</keyword>
<dbReference type="OrthoDB" id="9797826at2"/>
<organism evidence="4 5">
    <name type="scientific">Alkalicoccobacillus porphyridii</name>
    <dbReference type="NCBI Taxonomy" id="2597270"/>
    <lineage>
        <taxon>Bacteria</taxon>
        <taxon>Bacillati</taxon>
        <taxon>Bacillota</taxon>
        <taxon>Bacilli</taxon>
        <taxon>Bacillales</taxon>
        <taxon>Bacillaceae</taxon>
        <taxon>Alkalicoccobacillus</taxon>
    </lineage>
</organism>
<dbReference type="PANTHER" id="PTHR43877:SF2">
    <property type="entry name" value="AMINOALKYLPHOSPHONATE N-ACETYLTRANSFERASE-RELATED"/>
    <property type="match status" value="1"/>
</dbReference>
<dbReference type="Gene3D" id="3.40.630.30">
    <property type="match status" value="1"/>
</dbReference>